<evidence type="ECO:0000256" key="12">
    <source>
        <dbReference type="ARBA" id="ARBA00047559"/>
    </source>
</evidence>
<feature type="region of interest" description="Disordered" evidence="15">
    <location>
        <begin position="960"/>
        <end position="1028"/>
    </location>
</feature>
<dbReference type="InterPro" id="IPR043969">
    <property type="entry name" value="MAP3K_PH"/>
</dbReference>
<dbReference type="GO" id="GO:0046872">
    <property type="term" value="F:metal ion binding"/>
    <property type="evidence" value="ECO:0007669"/>
    <property type="project" value="UniProtKB-KW"/>
</dbReference>
<evidence type="ECO:0000256" key="6">
    <source>
        <dbReference type="ARBA" id="ARBA00022723"/>
    </source>
</evidence>
<keyword evidence="8" id="KW-0418">Kinase</keyword>
<dbReference type="FunFam" id="1.10.510.10:FF:000054">
    <property type="entry name" value="Mitogen-activated protein kinase kinase kinase 5"/>
    <property type="match status" value="1"/>
</dbReference>
<evidence type="ECO:0000256" key="1">
    <source>
        <dbReference type="ARBA" id="ARBA00001946"/>
    </source>
</evidence>
<evidence type="ECO:0000256" key="14">
    <source>
        <dbReference type="PROSITE-ProRule" id="PRU10141"/>
    </source>
</evidence>
<evidence type="ECO:0000256" key="10">
    <source>
        <dbReference type="ARBA" id="ARBA00022842"/>
    </source>
</evidence>
<protein>
    <recommendedName>
        <fullName evidence="3">mitogen-activated protein kinase kinase kinase</fullName>
        <ecNumber evidence="3">2.7.11.25</ecNumber>
    </recommendedName>
</protein>
<keyword evidence="18" id="KW-1185">Reference proteome</keyword>
<sequence>MKVVSVIDVTESAVRASVTSGNTPSDAKAGALVLQSLKARRKALEEVKRACASVDAKHESVIFQKLDFGELAVLDTFYNADVVVVDMSVTVQQSSLFYHLGVRESMEMKNNIIIFYDSDPEATISMKLSCGADVVFFPYQLDAEETCAVLDASSTSRRATELCINPDTGPSIYNKLKKAFDDVAEENTVHIKERFLADLRKARDQYKGEELAQVLEGMKRRLDDPQLLSVDVVVNLLISYREIQDYNSMVHLVEDLENIPNNKIASTVAVQNLYAFALNRRNKGGDRQKALEVISKVIDQSDNPIPDLLCLAGRIYKDFFIASEYVNRASLENAIKWYRKGFEVQPNEYAGINLATLLVISGKDFSNCSELQRIGLLLNNLIGKKGSLQTLKDYWDIATFFEISVLAQDYGKACQAAQRMFELEPPNWYLKSTLTNILLINQFRKKPQQSGEDSNDLSLFHFWIEFFMEATKSEVASILYPVLVLEPTKIYMPSYVQINSDEDNMSVSLWNISPRKDKQQHEWNFPISSIKGVSTYKRDCRAVFMYVMENSDDFHIFFSSETQRRLFHDQVCDMLRKHSSGYNFQADLDEMEAEIEFEYELDEKGNRIVLGRGSYGVVYAARDKRTQVRVAVKEVPEKQKQEVQPLHEEIKLHSRLSHKNIVKYLGSMSEDGFFKIFMEQVPGGSLSQLLVSKWGPLKDNEATIAFYTKQILEGLKYLHDNKIVHRDIKGDNVLVNTYSGVLKISDFGTSKRLAGINPCADTFAGTMQYMAPEVIDKGVRGYGPPADIWSLGCTVIEMATGKPPFIELGSPEAAMFKVGFYKMHPEIPDSMSQDAKQFLLRCFDPDVDKRATAVELLEHPFIKETLAPKKKKKRVTDIEYLRSTSVPIGKETNGNNMRLQLPKKKSQKSDQNMEGSMFTGSMENLLLEGEGLETVMEERWKPGHRRSRSTQSFGGLDIMARPKSFRKRAQSDGKMNQPKRLLSRGASSPYLTVSSPSDSPFPSPTSSYGADILSPESDGIQSGSGSHDSVCKDGGFYLLRKDSERRATLVQILSRETDITVIVDTWLDMIHRDATISNPKLKKEHLLLLLQALRDFIQDQNEAAIKNVLDKLRMILDFDSTALMEIQLALYVFQEAVSANLKRHDIQPHWMFALDNLLRSATQAAITVLSPELGANLAGTSGDEEQETSGVPSTTSGKSSEVLYRKSMGKEIRDQIDSVEEDNFMLLHQLLNVQKSYGDMLRKSIDEKKLQIEQLQQMMNTPAPHTFLMMSSNPFIPDTPRTPPVPAISEPPNEALVAWLQEHGVDHRSIDKIAAEQYTLDDLLEIVTWEDLQKLNIKGGILCRAWRAIQAHRSNKLKKSKR</sequence>
<evidence type="ECO:0000256" key="5">
    <source>
        <dbReference type="ARBA" id="ARBA00022679"/>
    </source>
</evidence>
<dbReference type="Gene3D" id="3.30.200.20">
    <property type="entry name" value="Phosphorylase Kinase, domain 1"/>
    <property type="match status" value="1"/>
</dbReference>
<dbReference type="InterPro" id="IPR046872">
    <property type="entry name" value="DRHyd-ASK"/>
</dbReference>
<dbReference type="InterPro" id="IPR017441">
    <property type="entry name" value="Protein_kinase_ATP_BS"/>
</dbReference>
<dbReference type="PROSITE" id="PS50011">
    <property type="entry name" value="PROTEIN_KINASE_DOM"/>
    <property type="match status" value="1"/>
</dbReference>
<keyword evidence="7 14" id="KW-0547">Nucleotide-binding</keyword>
<dbReference type="Gene3D" id="1.10.510.10">
    <property type="entry name" value="Transferase(Phosphotransferase) domain 1"/>
    <property type="match status" value="1"/>
</dbReference>
<dbReference type="PROSITE" id="PS00107">
    <property type="entry name" value="PROTEIN_KINASE_ATP"/>
    <property type="match status" value="1"/>
</dbReference>
<evidence type="ECO:0000256" key="11">
    <source>
        <dbReference type="ARBA" id="ARBA00023054"/>
    </source>
</evidence>
<comment type="cofactor">
    <cofactor evidence="1">
        <name>Mg(2+)</name>
        <dbReference type="ChEBI" id="CHEBI:18420"/>
    </cofactor>
</comment>
<dbReference type="CDD" id="cd06624">
    <property type="entry name" value="STKc_ASK"/>
    <property type="match status" value="1"/>
</dbReference>
<dbReference type="EC" id="2.7.11.25" evidence="3"/>
<dbReference type="GO" id="GO:0005524">
    <property type="term" value="F:ATP binding"/>
    <property type="evidence" value="ECO:0007669"/>
    <property type="project" value="UniProtKB-UniRule"/>
</dbReference>
<dbReference type="InterPro" id="IPR025136">
    <property type="entry name" value="MAP3K_TRAF-bd"/>
</dbReference>
<evidence type="ECO:0000256" key="7">
    <source>
        <dbReference type="ARBA" id="ARBA00022741"/>
    </source>
</evidence>
<evidence type="ECO:0000256" key="3">
    <source>
        <dbReference type="ARBA" id="ARBA00012406"/>
    </source>
</evidence>
<evidence type="ECO:0000256" key="4">
    <source>
        <dbReference type="ARBA" id="ARBA00022527"/>
    </source>
</evidence>
<dbReference type="FunFam" id="3.30.200.20:FF:000487">
    <property type="entry name" value="Serine/threonine protein kinase, putative"/>
    <property type="match status" value="1"/>
</dbReference>
<dbReference type="SUPFAM" id="SSF56112">
    <property type="entry name" value="Protein kinase-like (PK-like)"/>
    <property type="match status" value="1"/>
</dbReference>
<keyword evidence="5" id="KW-0808">Transferase</keyword>
<feature type="region of interest" description="Disordered" evidence="15">
    <location>
        <begin position="1177"/>
        <end position="1200"/>
    </location>
</feature>
<gene>
    <name evidence="17" type="ORF">CHS0354_035890</name>
</gene>
<dbReference type="Pfam" id="PF00069">
    <property type="entry name" value="Pkinase"/>
    <property type="match status" value="1"/>
</dbReference>
<comment type="similarity">
    <text evidence="2">Belongs to the protein kinase superfamily. STE Ser/Thr protein kinase family. MAP kinase kinase kinase subfamily.</text>
</comment>
<comment type="catalytic activity">
    <reaction evidence="12">
        <text>L-threonyl-[protein] + ATP = O-phospho-L-threonyl-[protein] + ADP + H(+)</text>
        <dbReference type="Rhea" id="RHEA:46608"/>
        <dbReference type="Rhea" id="RHEA-COMP:11060"/>
        <dbReference type="Rhea" id="RHEA-COMP:11605"/>
        <dbReference type="ChEBI" id="CHEBI:15378"/>
        <dbReference type="ChEBI" id="CHEBI:30013"/>
        <dbReference type="ChEBI" id="CHEBI:30616"/>
        <dbReference type="ChEBI" id="CHEBI:61977"/>
        <dbReference type="ChEBI" id="CHEBI:456216"/>
        <dbReference type="EC" id="2.7.11.25"/>
    </reaction>
</comment>
<evidence type="ECO:0000256" key="15">
    <source>
        <dbReference type="SAM" id="MobiDB-lite"/>
    </source>
</evidence>
<proteinExistence type="inferred from homology"/>
<dbReference type="InterPro" id="IPR000719">
    <property type="entry name" value="Prot_kinase_dom"/>
</dbReference>
<evidence type="ECO:0000313" key="17">
    <source>
        <dbReference type="EMBL" id="KAK3596610.1"/>
    </source>
</evidence>
<comment type="catalytic activity">
    <reaction evidence="13">
        <text>L-seryl-[protein] + ATP = O-phospho-L-seryl-[protein] + ADP + H(+)</text>
        <dbReference type="Rhea" id="RHEA:17989"/>
        <dbReference type="Rhea" id="RHEA-COMP:9863"/>
        <dbReference type="Rhea" id="RHEA-COMP:11604"/>
        <dbReference type="ChEBI" id="CHEBI:15378"/>
        <dbReference type="ChEBI" id="CHEBI:29999"/>
        <dbReference type="ChEBI" id="CHEBI:30616"/>
        <dbReference type="ChEBI" id="CHEBI:83421"/>
        <dbReference type="ChEBI" id="CHEBI:456216"/>
        <dbReference type="EC" id="2.7.11.25"/>
    </reaction>
</comment>
<reference evidence="17" key="2">
    <citation type="journal article" date="2021" name="Genome Biol. Evol.">
        <title>Developing a high-quality reference genome for a parasitic bivalve with doubly uniparental inheritance (Bivalvia: Unionida).</title>
        <authorList>
            <person name="Smith C.H."/>
        </authorList>
    </citation>
    <scope>NUCLEOTIDE SEQUENCE</scope>
    <source>
        <strain evidence="17">CHS0354</strain>
        <tissue evidence="17">Mantle</tissue>
    </source>
</reference>
<evidence type="ECO:0000256" key="13">
    <source>
        <dbReference type="ARBA" id="ARBA00048329"/>
    </source>
</evidence>
<feature type="compositionally biased region" description="Polar residues" evidence="15">
    <location>
        <begin position="1188"/>
        <end position="1199"/>
    </location>
</feature>
<dbReference type="SMART" id="SM00220">
    <property type="entry name" value="S_TKc"/>
    <property type="match status" value="1"/>
</dbReference>
<dbReference type="PANTHER" id="PTHR11584">
    <property type="entry name" value="SERINE/THREONINE PROTEIN KINASE"/>
    <property type="match status" value="1"/>
</dbReference>
<dbReference type="SUPFAM" id="SSF47769">
    <property type="entry name" value="SAM/Pointed domain"/>
    <property type="match status" value="1"/>
</dbReference>
<dbReference type="InterPro" id="IPR011009">
    <property type="entry name" value="Kinase-like_dom_sf"/>
</dbReference>
<dbReference type="Proteomes" id="UP001195483">
    <property type="component" value="Unassembled WGS sequence"/>
</dbReference>
<feature type="compositionally biased region" description="Low complexity" evidence="15">
    <location>
        <begin position="994"/>
        <end position="1007"/>
    </location>
</feature>
<dbReference type="InterPro" id="IPR046873">
    <property type="entry name" value="HisK-N-like"/>
</dbReference>
<dbReference type="InterPro" id="IPR013761">
    <property type="entry name" value="SAM/pointed_sf"/>
</dbReference>
<dbReference type="InterPro" id="IPR008271">
    <property type="entry name" value="Ser/Thr_kinase_AS"/>
</dbReference>
<dbReference type="GO" id="GO:0004709">
    <property type="term" value="F:MAP kinase kinase kinase activity"/>
    <property type="evidence" value="ECO:0007669"/>
    <property type="project" value="UniProtKB-EC"/>
</dbReference>
<evidence type="ECO:0000256" key="9">
    <source>
        <dbReference type="ARBA" id="ARBA00022840"/>
    </source>
</evidence>
<accession>A0AAE0W197</accession>
<evidence type="ECO:0000256" key="8">
    <source>
        <dbReference type="ARBA" id="ARBA00022777"/>
    </source>
</evidence>
<evidence type="ECO:0000256" key="2">
    <source>
        <dbReference type="ARBA" id="ARBA00006529"/>
    </source>
</evidence>
<dbReference type="Pfam" id="PF20309">
    <property type="entry name" value="DRHyd-ASK"/>
    <property type="match status" value="1"/>
</dbReference>
<dbReference type="PROSITE" id="PS00108">
    <property type="entry name" value="PROTEIN_KINASE_ST"/>
    <property type="match status" value="1"/>
</dbReference>
<keyword evidence="10" id="KW-0460">Magnesium</keyword>
<keyword evidence="11" id="KW-0175">Coiled coil</keyword>
<keyword evidence="9 14" id="KW-0067">ATP-binding</keyword>
<organism evidence="17 18">
    <name type="scientific">Potamilus streckersoni</name>
    <dbReference type="NCBI Taxonomy" id="2493646"/>
    <lineage>
        <taxon>Eukaryota</taxon>
        <taxon>Metazoa</taxon>
        <taxon>Spiralia</taxon>
        <taxon>Lophotrochozoa</taxon>
        <taxon>Mollusca</taxon>
        <taxon>Bivalvia</taxon>
        <taxon>Autobranchia</taxon>
        <taxon>Heteroconchia</taxon>
        <taxon>Palaeoheterodonta</taxon>
        <taxon>Unionida</taxon>
        <taxon>Unionoidea</taxon>
        <taxon>Unionidae</taxon>
        <taxon>Ambleminae</taxon>
        <taxon>Lampsilini</taxon>
        <taxon>Potamilus</taxon>
    </lineage>
</organism>
<dbReference type="Pfam" id="PF19039">
    <property type="entry name" value="ASK_PH"/>
    <property type="match status" value="1"/>
</dbReference>
<dbReference type="Pfam" id="PF20302">
    <property type="entry name" value="HisK-N-like"/>
    <property type="match status" value="1"/>
</dbReference>
<evidence type="ECO:0000313" key="18">
    <source>
        <dbReference type="Proteomes" id="UP001195483"/>
    </source>
</evidence>
<dbReference type="Pfam" id="PF13281">
    <property type="entry name" value="MAP3K_TRAF_bd"/>
    <property type="match status" value="1"/>
</dbReference>
<reference evidence="17" key="3">
    <citation type="submission" date="2023-05" db="EMBL/GenBank/DDBJ databases">
        <authorList>
            <person name="Smith C.H."/>
        </authorList>
    </citation>
    <scope>NUCLEOTIDE SEQUENCE</scope>
    <source>
        <strain evidence="17">CHS0354</strain>
        <tissue evidence="17">Mantle</tissue>
    </source>
</reference>
<keyword evidence="6" id="KW-0479">Metal-binding</keyword>
<feature type="domain" description="Protein kinase" evidence="16">
    <location>
        <begin position="604"/>
        <end position="862"/>
    </location>
</feature>
<dbReference type="PANTHER" id="PTHR11584:SF394">
    <property type="entry name" value="APOPTOTIC SIGNAL-REGULATING KINASE 1, ISOFORM C"/>
    <property type="match status" value="1"/>
</dbReference>
<dbReference type="EMBL" id="JAEAOA010002094">
    <property type="protein sequence ID" value="KAK3596610.1"/>
    <property type="molecule type" value="Genomic_DNA"/>
</dbReference>
<reference evidence="17" key="1">
    <citation type="journal article" date="2021" name="Genome Biol. Evol.">
        <title>A High-Quality Reference Genome for a Parasitic Bivalve with Doubly Uniparental Inheritance (Bivalvia: Unionida).</title>
        <authorList>
            <person name="Smith C.H."/>
        </authorList>
    </citation>
    <scope>NUCLEOTIDE SEQUENCE</scope>
    <source>
        <strain evidence="17">CHS0354</strain>
    </source>
</reference>
<name>A0AAE0W197_9BIVA</name>
<comment type="caution">
    <text evidence="17">The sequence shown here is derived from an EMBL/GenBank/DDBJ whole genome shotgun (WGS) entry which is preliminary data.</text>
</comment>
<feature type="binding site" evidence="14">
    <location>
        <position position="633"/>
    </location>
    <ligand>
        <name>ATP</name>
        <dbReference type="ChEBI" id="CHEBI:30616"/>
    </ligand>
</feature>
<evidence type="ECO:0000259" key="16">
    <source>
        <dbReference type="PROSITE" id="PS50011"/>
    </source>
</evidence>
<keyword evidence="4" id="KW-0723">Serine/threonine-protein kinase</keyword>